<protein>
    <submittedName>
        <fullName evidence="7">Phytoene desaturase family protein</fullName>
        <ecNumber evidence="7">1.-.-.-</ecNumber>
    </submittedName>
</protein>
<comment type="similarity">
    <text evidence="4">Belongs to the carotenoid/retinoid oxidoreductase family.</text>
</comment>
<evidence type="ECO:0000256" key="1">
    <source>
        <dbReference type="ARBA" id="ARBA00004829"/>
    </source>
</evidence>
<dbReference type="Proteomes" id="UP001387100">
    <property type="component" value="Unassembled WGS sequence"/>
</dbReference>
<keyword evidence="3 4" id="KW-0560">Oxidoreductase</keyword>
<dbReference type="RefSeq" id="WP_339575250.1">
    <property type="nucleotide sequence ID" value="NZ_JBBIAA010000012.1"/>
</dbReference>
<comment type="caution">
    <text evidence="7">The sequence shown here is derived from an EMBL/GenBank/DDBJ whole genome shotgun (WGS) entry which is preliminary data.</text>
</comment>
<evidence type="ECO:0000256" key="3">
    <source>
        <dbReference type="ARBA" id="ARBA00023002"/>
    </source>
</evidence>
<evidence type="ECO:0000259" key="6">
    <source>
        <dbReference type="Pfam" id="PF01593"/>
    </source>
</evidence>
<dbReference type="EMBL" id="JBBIAA010000012">
    <property type="protein sequence ID" value="MEJ5945865.1"/>
    <property type="molecule type" value="Genomic_DNA"/>
</dbReference>
<accession>A0ABU8RL95</accession>
<dbReference type="Gene3D" id="3.50.50.60">
    <property type="entry name" value="FAD/NAD(P)-binding domain"/>
    <property type="match status" value="2"/>
</dbReference>
<dbReference type="NCBIfam" id="TIGR02734">
    <property type="entry name" value="crtI_fam"/>
    <property type="match status" value="1"/>
</dbReference>
<comment type="pathway">
    <text evidence="1 4">Carotenoid biosynthesis.</text>
</comment>
<organism evidence="7 8">
    <name type="scientific">Pseudokineococcus basanitobsidens</name>
    <dbReference type="NCBI Taxonomy" id="1926649"/>
    <lineage>
        <taxon>Bacteria</taxon>
        <taxon>Bacillati</taxon>
        <taxon>Actinomycetota</taxon>
        <taxon>Actinomycetes</taxon>
        <taxon>Kineosporiales</taxon>
        <taxon>Kineosporiaceae</taxon>
        <taxon>Pseudokineococcus</taxon>
    </lineage>
</organism>
<dbReference type="Pfam" id="PF01593">
    <property type="entry name" value="Amino_oxidase"/>
    <property type="match status" value="1"/>
</dbReference>
<dbReference type="InterPro" id="IPR014105">
    <property type="entry name" value="Carotenoid/retinoid_OxRdtase"/>
</dbReference>
<name>A0ABU8RL95_9ACTN</name>
<dbReference type="PANTHER" id="PTHR43734:SF1">
    <property type="entry name" value="PHYTOENE DESATURASE"/>
    <property type="match status" value="1"/>
</dbReference>
<feature type="region of interest" description="Disordered" evidence="5">
    <location>
        <begin position="1"/>
        <end position="25"/>
    </location>
</feature>
<evidence type="ECO:0000256" key="2">
    <source>
        <dbReference type="ARBA" id="ARBA00022746"/>
    </source>
</evidence>
<dbReference type="PANTHER" id="PTHR43734">
    <property type="entry name" value="PHYTOENE DESATURASE"/>
    <property type="match status" value="1"/>
</dbReference>
<evidence type="ECO:0000256" key="5">
    <source>
        <dbReference type="SAM" id="MobiDB-lite"/>
    </source>
</evidence>
<dbReference type="SUPFAM" id="SSF51905">
    <property type="entry name" value="FAD/NAD(P)-binding domain"/>
    <property type="match status" value="1"/>
</dbReference>
<evidence type="ECO:0000313" key="7">
    <source>
        <dbReference type="EMBL" id="MEJ5945865.1"/>
    </source>
</evidence>
<dbReference type="GO" id="GO:0016491">
    <property type="term" value="F:oxidoreductase activity"/>
    <property type="evidence" value="ECO:0007669"/>
    <property type="project" value="UniProtKB-KW"/>
</dbReference>
<proteinExistence type="inferred from homology"/>
<keyword evidence="2 4" id="KW-0125">Carotenoid biosynthesis</keyword>
<reference evidence="7 8" key="1">
    <citation type="journal article" date="2017" name="Int. J. Syst. Evol. Microbiol.">
        <title>Pseudokineococcus basanitobsidens sp. nov., isolated from volcanic rock.</title>
        <authorList>
            <person name="Lee D.W."/>
            <person name="Park M.Y."/>
            <person name="Kim J.J."/>
            <person name="Kim B.S."/>
        </authorList>
    </citation>
    <scope>NUCLEOTIDE SEQUENCE [LARGE SCALE GENOMIC DNA]</scope>
    <source>
        <strain evidence="7 8">DSM 103726</strain>
    </source>
</reference>
<dbReference type="InterPro" id="IPR036188">
    <property type="entry name" value="FAD/NAD-bd_sf"/>
</dbReference>
<dbReference type="EC" id="1.-.-.-" evidence="7"/>
<dbReference type="InterPro" id="IPR002937">
    <property type="entry name" value="Amino_oxidase"/>
</dbReference>
<keyword evidence="8" id="KW-1185">Reference proteome</keyword>
<gene>
    <name evidence="7" type="primary">crtI</name>
    <name evidence="7" type="ORF">WDZ17_11230</name>
</gene>
<feature type="domain" description="Amine oxidase" evidence="6">
    <location>
        <begin position="59"/>
        <end position="532"/>
    </location>
</feature>
<evidence type="ECO:0000313" key="8">
    <source>
        <dbReference type="Proteomes" id="UP001387100"/>
    </source>
</evidence>
<sequence>MSPLLTGRGRMPGSPTGGRPTGAATARRWARWAAQAAVPGRLRTTSGPSDHVVVVGAGLAGLSAAMHLAGAGRRVTLLERGATPGGRAARLELQGPTGTYRFDPGPTVLTMPDLIADCFDALGEEMTDWLTLDPVSPLYRAQYADGSSMDVHADPGAMAAEVERVIGPDEAQGYLRYVDYVSRLYRAEMRDFIDTNIDTPLDLVTPDLARLAALGGFGRLAPRVERYLKDTRTQRAFSFQALYAGLSPYDALALYAVIAYMDSVAGVFFPRGGVAAVPEAMAAALEAHGVDVRCSTEVASVEHSGGRASAVVTADGERIACDAVVLNPDLPVAFRELLGVEHRSTRRITYSPSCYLMLAGSTAHYPGSAHHTISFGHAWEEVFAELTGGRLMSDPSVLVSTPSLSDPTAAPEGRHTYYVLFPTPNLQSAPDLDWERVAPHYREHVLRTLESRGFPGFADGIEVEDVTTPLDWQRRGMEAGAPFAASHAFSQTGPFRPGNLWGENVVLTGSGTQPGVGVPMVLVSGRLAAERITGRVPGYRSRAYR</sequence>
<evidence type="ECO:0000256" key="4">
    <source>
        <dbReference type="RuleBase" id="RU362075"/>
    </source>
</evidence>
<feature type="compositionally biased region" description="Low complexity" evidence="5">
    <location>
        <begin position="1"/>
        <end position="14"/>
    </location>
</feature>